<reference evidence="1 2" key="1">
    <citation type="submission" date="2024-01" db="EMBL/GenBank/DDBJ databases">
        <authorList>
            <consortium name="Genoscope - CEA"/>
            <person name="William W."/>
        </authorList>
    </citation>
    <scope>NUCLEOTIDE SEQUENCE [LARGE SCALE GENOMIC DNA]</scope>
    <source>
        <strain evidence="1 2">29B2s-10</strain>
    </source>
</reference>
<gene>
    <name evidence="1" type="ORF">CAAN4_B04412</name>
</gene>
<keyword evidence="2" id="KW-1185">Reference proteome</keyword>
<dbReference type="Proteomes" id="UP001497600">
    <property type="component" value="Chromosome B"/>
</dbReference>
<dbReference type="Pfam" id="PF08700">
    <property type="entry name" value="VPS51_Exo84_N"/>
    <property type="match status" value="1"/>
</dbReference>
<proteinExistence type="predicted"/>
<sequence>MSVLGYVTGTSASSRRSSVSVSSNWRTVDTQAATSANDVFAQLTIKQIQSLNRQYNENISVAKTDIHRLVGNKYRDLIDIAGDIDSMYTQTAEIDRQLSDLAYQTPSFVSFVGHDPQNDFNSSFRQERAATARQRAQPAILRNLITNTLLAFDLRLISVSSKSSKEESISSSDLIRSAKFYYSIEEIFANALNADKEVRLTFHSLKNNFISYLENQLCGYVGSDGILAIENVLTRRGNRFGLANGGIGSNDGLASDSLFDDVSEFYRVDYTDYADILGPVESCLVAYIILNRNNSDLDTIAKVRENFLSLRYNYLSSLFADVVLAASETRGVNFFTIFQFIEDTYDLVERCLQSTEQVNAFSKVLKNSTSPWKASEVLGFRHWFESDVVTFRTESQHATTKPHFDAKKFSDLVEEFGKNLLQGAAERNSIETVVDTYQGFVGGLDRISENHTDSRSASLLRPIVTSLLDLLTKQIRTIYSIHFDSLVRESDGDTIMSAVHTQVSNGGPVSTNTVKLFSQEIVELLNSDIDRYMSAMSKASTRRSSLGDWFVVLHRYHQVVAEAENVLGAAHAGEKVTQRFHTLNSELDSLMWIRIDICIRQLQEELATCDDLHSWYYILRISTQLKESILGTVERSQGHELDSRIEKIDEVNCEICEKIVERVPNKTFNKIFESVLKQGDETNGVTDDETEEENIIPTRPSFRLSTAMYHLANVYMETSSFGNTIGESDGRLFQEKHVATVFSKAKTKWILGLSERLYEVIADLNDEQQKMEMFADAAYLVQFANSQGESKDEGEEEAGRKRAMELGARAEIKEDLAKEITNGVIEFYRSNKGLYLPLSL</sequence>
<evidence type="ECO:0000313" key="1">
    <source>
        <dbReference type="EMBL" id="CAK7896301.1"/>
    </source>
</evidence>
<accession>A0ABP0EBK6</accession>
<dbReference type="EMBL" id="OZ004254">
    <property type="protein sequence ID" value="CAK7896301.1"/>
    <property type="molecule type" value="Genomic_DNA"/>
</dbReference>
<organism evidence="1 2">
    <name type="scientific">[Candida] anglica</name>
    <dbReference type="NCBI Taxonomy" id="148631"/>
    <lineage>
        <taxon>Eukaryota</taxon>
        <taxon>Fungi</taxon>
        <taxon>Dikarya</taxon>
        <taxon>Ascomycota</taxon>
        <taxon>Saccharomycotina</taxon>
        <taxon>Pichiomycetes</taxon>
        <taxon>Debaryomycetaceae</taxon>
        <taxon>Kurtzmaniella</taxon>
    </lineage>
</organism>
<evidence type="ECO:0000313" key="2">
    <source>
        <dbReference type="Proteomes" id="UP001497600"/>
    </source>
</evidence>
<name>A0ABP0EBK6_9ASCO</name>
<protein>
    <submittedName>
        <fullName evidence="1">Uncharacterized protein</fullName>
    </submittedName>
</protein>